<dbReference type="NCBIfam" id="TIGR00745">
    <property type="entry name" value="apbA_panE"/>
    <property type="match status" value="1"/>
</dbReference>
<dbReference type="RefSeq" id="WP_142528893.1">
    <property type="nucleotide sequence ID" value="NZ_CBCSJO010000007.1"/>
</dbReference>
<comment type="catalytic activity">
    <reaction evidence="8 9">
        <text>(R)-pantoate + NADP(+) = 2-dehydropantoate + NADPH + H(+)</text>
        <dbReference type="Rhea" id="RHEA:16233"/>
        <dbReference type="ChEBI" id="CHEBI:11561"/>
        <dbReference type="ChEBI" id="CHEBI:15378"/>
        <dbReference type="ChEBI" id="CHEBI:15980"/>
        <dbReference type="ChEBI" id="CHEBI:57783"/>
        <dbReference type="ChEBI" id="CHEBI:58349"/>
        <dbReference type="EC" id="1.1.1.169"/>
    </reaction>
</comment>
<dbReference type="InterPro" id="IPR013332">
    <property type="entry name" value="KPR_N"/>
</dbReference>
<dbReference type="InterPro" id="IPR036291">
    <property type="entry name" value="NAD(P)-bd_dom_sf"/>
</dbReference>
<dbReference type="InterPro" id="IPR013328">
    <property type="entry name" value="6PGD_dom2"/>
</dbReference>
<dbReference type="SUPFAM" id="SSF51735">
    <property type="entry name" value="NAD(P)-binding Rossmann-fold domains"/>
    <property type="match status" value="1"/>
</dbReference>
<evidence type="ECO:0000256" key="9">
    <source>
        <dbReference type="RuleBase" id="RU362068"/>
    </source>
</evidence>
<dbReference type="UniPathway" id="UPA00028">
    <property type="reaction ID" value="UER00004"/>
</dbReference>
<evidence type="ECO:0000256" key="7">
    <source>
        <dbReference type="ARBA" id="ARBA00032024"/>
    </source>
</evidence>
<evidence type="ECO:0000256" key="4">
    <source>
        <dbReference type="ARBA" id="ARBA00019465"/>
    </source>
</evidence>
<evidence type="ECO:0000256" key="1">
    <source>
        <dbReference type="ARBA" id="ARBA00004994"/>
    </source>
</evidence>
<dbReference type="InterPro" id="IPR003710">
    <property type="entry name" value="ApbA"/>
</dbReference>
<dbReference type="InterPro" id="IPR051402">
    <property type="entry name" value="KPR-Related"/>
</dbReference>
<protein>
    <recommendedName>
        <fullName evidence="4 9">2-dehydropantoate 2-reductase</fullName>
        <ecNumber evidence="3 9">1.1.1.169</ecNumber>
    </recommendedName>
    <alternativeName>
        <fullName evidence="7 9">Ketopantoate reductase</fullName>
    </alternativeName>
</protein>
<dbReference type="Gene3D" id="1.10.1040.10">
    <property type="entry name" value="N-(1-d-carboxylethyl)-l-norvaline Dehydrogenase, domain 2"/>
    <property type="match status" value="1"/>
</dbReference>
<dbReference type="GO" id="GO:0005737">
    <property type="term" value="C:cytoplasm"/>
    <property type="evidence" value="ECO:0007669"/>
    <property type="project" value="TreeGrafter"/>
</dbReference>
<dbReference type="GO" id="GO:0008677">
    <property type="term" value="F:2-dehydropantoate 2-reductase activity"/>
    <property type="evidence" value="ECO:0007669"/>
    <property type="project" value="UniProtKB-EC"/>
</dbReference>
<feature type="domain" description="Ketopantoate reductase N-terminal" evidence="10">
    <location>
        <begin position="9"/>
        <end position="152"/>
    </location>
</feature>
<keyword evidence="9" id="KW-0566">Pantothenate biosynthesis</keyword>
<organism evidence="12 13">
    <name type="scientific">Pedobacter westerhofensis</name>
    <dbReference type="NCBI Taxonomy" id="425512"/>
    <lineage>
        <taxon>Bacteria</taxon>
        <taxon>Pseudomonadati</taxon>
        <taxon>Bacteroidota</taxon>
        <taxon>Sphingobacteriia</taxon>
        <taxon>Sphingobacteriales</taxon>
        <taxon>Sphingobacteriaceae</taxon>
        <taxon>Pedobacter</taxon>
    </lineage>
</organism>
<evidence type="ECO:0000259" key="11">
    <source>
        <dbReference type="Pfam" id="PF08546"/>
    </source>
</evidence>
<gene>
    <name evidence="12" type="ORF">SAMN06265348_10751</name>
</gene>
<evidence type="ECO:0000313" key="12">
    <source>
        <dbReference type="EMBL" id="SMO79300.1"/>
    </source>
</evidence>
<sequence length="308" mass="33731">MSVKTINNVYVVGLGALGGMYASKLQDLNPGIVKIIADLPRIEKYRNSGFNVNGTARAFEYISPGDQVPFADLIVITVKFHALSQAIQDIKPFVGPGTLVISLLNGIGSEELIAAEIGSEHLLHAYAVGMDAMREGTTLSYSKIGRIVFGDKENGNTSAKVLALKDLFERSGIPFLAPDNIERALWTKFMMNVGINQASTILKASYGEFQHHTPARELMIMAAREVLNLSQFYGVNLKEEDITDFIKIIETLSADGKTSMLQDIEAERKTEVEIFAGAVIAMGKLHQIPTPVNETFYQIIKFMELSAG</sequence>
<accession>A0A521E808</accession>
<evidence type="ECO:0000256" key="5">
    <source>
        <dbReference type="ARBA" id="ARBA00022857"/>
    </source>
</evidence>
<proteinExistence type="inferred from homology"/>
<evidence type="ECO:0000256" key="8">
    <source>
        <dbReference type="ARBA" id="ARBA00048793"/>
    </source>
</evidence>
<comment type="similarity">
    <text evidence="2 9">Belongs to the ketopantoate reductase family.</text>
</comment>
<dbReference type="PANTHER" id="PTHR21708:SF26">
    <property type="entry name" value="2-DEHYDROPANTOATE 2-REDUCTASE"/>
    <property type="match status" value="1"/>
</dbReference>
<dbReference type="EC" id="1.1.1.169" evidence="3 9"/>
<keyword evidence="6 9" id="KW-0560">Oxidoreductase</keyword>
<feature type="domain" description="Ketopantoate reductase C-terminal" evidence="11">
    <location>
        <begin position="180"/>
        <end position="304"/>
    </location>
</feature>
<evidence type="ECO:0000313" key="13">
    <source>
        <dbReference type="Proteomes" id="UP000320300"/>
    </source>
</evidence>
<dbReference type="FunFam" id="1.10.1040.10:FF:000017">
    <property type="entry name" value="2-dehydropantoate 2-reductase"/>
    <property type="match status" value="1"/>
</dbReference>
<dbReference type="Pfam" id="PF02558">
    <property type="entry name" value="ApbA"/>
    <property type="match status" value="1"/>
</dbReference>
<keyword evidence="13" id="KW-1185">Reference proteome</keyword>
<dbReference type="Gene3D" id="3.40.50.720">
    <property type="entry name" value="NAD(P)-binding Rossmann-like Domain"/>
    <property type="match status" value="1"/>
</dbReference>
<dbReference type="SUPFAM" id="SSF48179">
    <property type="entry name" value="6-phosphogluconate dehydrogenase C-terminal domain-like"/>
    <property type="match status" value="1"/>
</dbReference>
<evidence type="ECO:0000256" key="6">
    <source>
        <dbReference type="ARBA" id="ARBA00023002"/>
    </source>
</evidence>
<evidence type="ECO:0000256" key="3">
    <source>
        <dbReference type="ARBA" id="ARBA00013014"/>
    </source>
</evidence>
<comment type="function">
    <text evidence="9">Catalyzes the NADPH-dependent reduction of ketopantoate into pantoic acid.</text>
</comment>
<reference evidence="12 13" key="1">
    <citation type="submission" date="2017-05" db="EMBL/GenBank/DDBJ databases">
        <authorList>
            <person name="Varghese N."/>
            <person name="Submissions S."/>
        </authorList>
    </citation>
    <scope>NUCLEOTIDE SEQUENCE [LARGE SCALE GENOMIC DNA]</scope>
    <source>
        <strain evidence="12 13">DSM 19036</strain>
    </source>
</reference>
<evidence type="ECO:0000259" key="10">
    <source>
        <dbReference type="Pfam" id="PF02558"/>
    </source>
</evidence>
<dbReference type="GO" id="GO:0015940">
    <property type="term" value="P:pantothenate biosynthetic process"/>
    <property type="evidence" value="ECO:0007669"/>
    <property type="project" value="UniProtKB-UniPathway"/>
</dbReference>
<comment type="pathway">
    <text evidence="1 9">Cofactor biosynthesis; (R)-pantothenate biosynthesis; (R)-pantoate from 3-methyl-2-oxobutanoate: step 2/2.</text>
</comment>
<dbReference type="EMBL" id="FXTN01000007">
    <property type="protein sequence ID" value="SMO79300.1"/>
    <property type="molecule type" value="Genomic_DNA"/>
</dbReference>
<keyword evidence="5 9" id="KW-0521">NADP</keyword>
<dbReference type="OrthoDB" id="9796561at2"/>
<dbReference type="Pfam" id="PF08546">
    <property type="entry name" value="ApbA_C"/>
    <property type="match status" value="1"/>
</dbReference>
<evidence type="ECO:0000256" key="2">
    <source>
        <dbReference type="ARBA" id="ARBA00007870"/>
    </source>
</evidence>
<dbReference type="Proteomes" id="UP000320300">
    <property type="component" value="Unassembled WGS sequence"/>
</dbReference>
<dbReference type="InterPro" id="IPR008927">
    <property type="entry name" value="6-PGluconate_DH-like_C_sf"/>
</dbReference>
<dbReference type="AlphaFoldDB" id="A0A521E808"/>
<name>A0A521E808_9SPHI</name>
<dbReference type="InterPro" id="IPR013752">
    <property type="entry name" value="KPA_reductase"/>
</dbReference>
<dbReference type="PANTHER" id="PTHR21708">
    <property type="entry name" value="PROBABLE 2-DEHYDROPANTOATE 2-REDUCTASE"/>
    <property type="match status" value="1"/>
</dbReference>